<dbReference type="PROSITE" id="PS51918">
    <property type="entry name" value="RADICAL_SAM"/>
    <property type="match status" value="1"/>
</dbReference>
<keyword evidence="3" id="KW-0479">Metal-binding</keyword>
<comment type="cofactor">
    <cofactor evidence="1">
        <name>[4Fe-4S] cluster</name>
        <dbReference type="ChEBI" id="CHEBI:49883"/>
    </cofactor>
</comment>
<evidence type="ECO:0000256" key="3">
    <source>
        <dbReference type="ARBA" id="ARBA00022723"/>
    </source>
</evidence>
<protein>
    <recommendedName>
        <fullName evidence="6">Radical SAM core domain-containing protein</fullName>
    </recommendedName>
</protein>
<dbReference type="InterPro" id="IPR023404">
    <property type="entry name" value="rSAM_horseshoe"/>
</dbReference>
<dbReference type="SFLD" id="SFLDS00029">
    <property type="entry name" value="Radical_SAM"/>
    <property type="match status" value="1"/>
</dbReference>
<keyword evidence="2" id="KW-0949">S-adenosyl-L-methionine</keyword>
<dbReference type="AlphaFoldDB" id="A0A0M2UWB2"/>
<reference evidence="7 8" key="1">
    <citation type="journal article" date="2013" name="BMC Microbiol.">
        <title>Identification of the type II cytochrome c maturation pathway in anammox bacteria by comparative genomics.</title>
        <authorList>
            <person name="Ferousi C."/>
            <person name="Speth D.R."/>
            <person name="Reimann J."/>
            <person name="Op den Camp H.J."/>
            <person name="Allen J.W."/>
            <person name="Keltjens J.T."/>
            <person name="Jetten M.S."/>
        </authorList>
    </citation>
    <scope>NUCLEOTIDE SEQUENCE [LARGE SCALE GENOMIC DNA]</scope>
    <source>
        <strain evidence="7">RU1</strain>
    </source>
</reference>
<dbReference type="EMBL" id="LAQJ01000207">
    <property type="protein sequence ID" value="KKO19256.1"/>
    <property type="molecule type" value="Genomic_DNA"/>
</dbReference>
<evidence type="ECO:0000256" key="5">
    <source>
        <dbReference type="ARBA" id="ARBA00023014"/>
    </source>
</evidence>
<evidence type="ECO:0000256" key="2">
    <source>
        <dbReference type="ARBA" id="ARBA00022691"/>
    </source>
</evidence>
<dbReference type="Gene3D" id="3.80.30.20">
    <property type="entry name" value="tm_1862 like domain"/>
    <property type="match status" value="1"/>
</dbReference>
<evidence type="ECO:0000256" key="1">
    <source>
        <dbReference type="ARBA" id="ARBA00001966"/>
    </source>
</evidence>
<gene>
    <name evidence="7" type="ORF">BROFUL_02056</name>
</gene>
<accession>A0A0M2UWB2</accession>
<feature type="domain" description="Radical SAM core" evidence="6">
    <location>
        <begin position="253"/>
        <end position="503"/>
    </location>
</feature>
<keyword evidence="5" id="KW-0411">Iron-sulfur</keyword>
<dbReference type="Proteomes" id="UP000034954">
    <property type="component" value="Unassembled WGS sequence"/>
</dbReference>
<dbReference type="InterPro" id="IPR051198">
    <property type="entry name" value="BchE-like"/>
</dbReference>
<dbReference type="SMART" id="SM00729">
    <property type="entry name" value="Elp3"/>
    <property type="match status" value="1"/>
</dbReference>
<dbReference type="InterPro" id="IPR006638">
    <property type="entry name" value="Elp3/MiaA/NifB-like_rSAM"/>
</dbReference>
<keyword evidence="4" id="KW-0408">Iron</keyword>
<dbReference type="Gene3D" id="3.40.50.280">
    <property type="entry name" value="Cobalamin-binding domain"/>
    <property type="match status" value="1"/>
</dbReference>
<evidence type="ECO:0000313" key="7">
    <source>
        <dbReference type="EMBL" id="KKO19256.1"/>
    </source>
</evidence>
<keyword evidence="8" id="KW-1185">Reference proteome</keyword>
<sequence length="608" mass="68450">MQTTDGIDLMLWNSFMGKAYSVSDCFRENGIGILSRACRDAGFTVAIEDPAKIEFYSIFTKNDLAPRLSELSLRIFGAKSGDDTASFRKEWNLLQDTLDGIIQEKMERYLVSLAREMRNNRVKVLGIKTWLGDRFRYSEKLAQKVKEHSPETLVIAGGPQVNQFKRHALERSPFDFCIDAEGEVTLVQILTIVRETYALGGTKSTIIKKVVELAETGKISNLIYRDANGIIKNTPVKRLPLNSKSFPLYEKEDGKVNIAVINESSGCYYGRCNFCTHPNITGRYQARDVALTIQEIKYTIRETGIGLFRFAGSSTPVSLSRRIADALLSNGLHIEYSMFIRAETKAGERAAELVAAYEKIIRSGLRAVFLGVEVANNDILSRSMQKGNSLEDFYFTIQAIKQAASNEGRHLDVGISMIYPCPLPPGSGITHGQILEENLSLLQRLKNEHCKPDSVLITPAAPLPGTAWQTEPERFGFNLPEDYFQTILRYEYELTKDPSTWPELDISLHGLKFLDMLALSGLMEKKVREMGYTVNVSDEHCLAARSAGFTGQRGLEEFKMKSDLALLTTDYRFLKDVYQKINAYSRNLAERNFSSSERDVSEREKVLC</sequence>
<dbReference type="GO" id="GO:0046872">
    <property type="term" value="F:metal ion binding"/>
    <property type="evidence" value="ECO:0007669"/>
    <property type="project" value="UniProtKB-KW"/>
</dbReference>
<dbReference type="SUPFAM" id="SSF102114">
    <property type="entry name" value="Radical SAM enzymes"/>
    <property type="match status" value="1"/>
</dbReference>
<dbReference type="InterPro" id="IPR058240">
    <property type="entry name" value="rSAM_sf"/>
</dbReference>
<evidence type="ECO:0000313" key="8">
    <source>
        <dbReference type="Proteomes" id="UP000034954"/>
    </source>
</evidence>
<name>A0A0M2UWB2_9BACT</name>
<organism evidence="7 8">
    <name type="scientific">Candidatus Brocadia fulgida</name>
    <dbReference type="NCBI Taxonomy" id="380242"/>
    <lineage>
        <taxon>Bacteria</taxon>
        <taxon>Pseudomonadati</taxon>
        <taxon>Planctomycetota</taxon>
        <taxon>Candidatus Brocadiia</taxon>
        <taxon>Candidatus Brocadiales</taxon>
        <taxon>Candidatus Brocadiaceae</taxon>
        <taxon>Candidatus Brocadia</taxon>
    </lineage>
</organism>
<dbReference type="PANTHER" id="PTHR43409">
    <property type="entry name" value="ANAEROBIC MAGNESIUM-PROTOPORPHYRIN IX MONOMETHYL ESTER CYCLASE-RELATED"/>
    <property type="match status" value="1"/>
</dbReference>
<proteinExistence type="predicted"/>
<dbReference type="GO" id="GO:0051536">
    <property type="term" value="F:iron-sulfur cluster binding"/>
    <property type="evidence" value="ECO:0007669"/>
    <property type="project" value="UniProtKB-KW"/>
</dbReference>
<evidence type="ECO:0000259" key="6">
    <source>
        <dbReference type="PROSITE" id="PS51918"/>
    </source>
</evidence>
<dbReference type="SFLD" id="SFLDG01082">
    <property type="entry name" value="B12-binding_domain_containing"/>
    <property type="match status" value="1"/>
</dbReference>
<dbReference type="GO" id="GO:0003824">
    <property type="term" value="F:catalytic activity"/>
    <property type="evidence" value="ECO:0007669"/>
    <property type="project" value="InterPro"/>
</dbReference>
<comment type="caution">
    <text evidence="7">The sequence shown here is derived from an EMBL/GenBank/DDBJ whole genome shotgun (WGS) entry which is preliminary data.</text>
</comment>
<evidence type="ECO:0000256" key="4">
    <source>
        <dbReference type="ARBA" id="ARBA00023004"/>
    </source>
</evidence>
<dbReference type="InterPro" id="IPR007197">
    <property type="entry name" value="rSAM"/>
</dbReference>